<dbReference type="InterPro" id="IPR029058">
    <property type="entry name" value="AB_hydrolase_fold"/>
</dbReference>
<dbReference type="PANTHER" id="PTHR43358:SF4">
    <property type="entry name" value="ALPHA_BETA HYDROLASE FOLD-1 DOMAIN-CONTAINING PROTEIN"/>
    <property type="match status" value="1"/>
</dbReference>
<dbReference type="InterPro" id="IPR052920">
    <property type="entry name" value="DNA-binding_regulatory"/>
</dbReference>
<keyword evidence="3" id="KW-1185">Reference proteome</keyword>
<dbReference type="SUPFAM" id="SSF53474">
    <property type="entry name" value="alpha/beta-Hydrolases"/>
    <property type="match status" value="1"/>
</dbReference>
<proteinExistence type="predicted"/>
<dbReference type="RefSeq" id="WP_057735017.1">
    <property type="nucleotide sequence ID" value="NZ_AZFS01000064.1"/>
</dbReference>
<dbReference type="EMBL" id="AZFS01000064">
    <property type="protein sequence ID" value="KRL93298.1"/>
    <property type="molecule type" value="Genomic_DNA"/>
</dbReference>
<dbReference type="STRING" id="1423753.FD28_GL001170"/>
<comment type="caution">
    <text evidence="2">The sequence shown here is derived from an EMBL/GenBank/DDBJ whole genome shotgun (WGS) entry which is preliminary data.</text>
</comment>
<name>A0A0R1UQV0_9LACO</name>
<sequence>MLSIVFGFAGLLVLDLLSISICLAQENVARPTTAPKATVPRTADQQAFMALPRETWCLDTCDGLCQSAWYIPAAKPSRHTALLFHDFRADKASMADYGMLFHRLNYNVVLTDNRATGQSEGNYTGYGYLERIDARCWVEATIAKLGTDTEIVLFGTAMGAAIVGMTCGLTLPRNVKAAIMDSSYTSAIDELRYRVNQEYHLPAITVHVASKVVKIQAGYCLDQASPLEALKKSHLPTLFIHGAADETTPVKMADELYTQYHGAKEFCIIPHAAHGQSYATDRKQYETRVAGFLERHAA</sequence>
<dbReference type="Pfam" id="PF00326">
    <property type="entry name" value="Peptidase_S9"/>
    <property type="match status" value="1"/>
</dbReference>
<accession>A0A0R1UQV0</accession>
<dbReference type="InterPro" id="IPR001375">
    <property type="entry name" value="Peptidase_S9_cat"/>
</dbReference>
<evidence type="ECO:0000313" key="3">
    <source>
        <dbReference type="Proteomes" id="UP000051580"/>
    </source>
</evidence>
<gene>
    <name evidence="2" type="ORF">FD28_GL001170</name>
</gene>
<evidence type="ECO:0000313" key="2">
    <source>
        <dbReference type="EMBL" id="KRL93298.1"/>
    </source>
</evidence>
<reference evidence="2 3" key="1">
    <citation type="journal article" date="2015" name="Genome Announc.">
        <title>Expanding the biotechnology potential of lactobacilli through comparative genomics of 213 strains and associated genera.</title>
        <authorList>
            <person name="Sun Z."/>
            <person name="Harris H.M."/>
            <person name="McCann A."/>
            <person name="Guo C."/>
            <person name="Argimon S."/>
            <person name="Zhang W."/>
            <person name="Yang X."/>
            <person name="Jeffery I.B."/>
            <person name="Cooney J.C."/>
            <person name="Kagawa T.F."/>
            <person name="Liu W."/>
            <person name="Song Y."/>
            <person name="Salvetti E."/>
            <person name="Wrobel A."/>
            <person name="Rasinkangas P."/>
            <person name="Parkhill J."/>
            <person name="Rea M.C."/>
            <person name="O'Sullivan O."/>
            <person name="Ritari J."/>
            <person name="Douillard F.P."/>
            <person name="Paul Ross R."/>
            <person name="Yang R."/>
            <person name="Briner A.E."/>
            <person name="Felis G.E."/>
            <person name="de Vos W.M."/>
            <person name="Barrangou R."/>
            <person name="Klaenhammer T.R."/>
            <person name="Caufield P.W."/>
            <person name="Cui Y."/>
            <person name="Zhang H."/>
            <person name="O'Toole P.W."/>
        </authorList>
    </citation>
    <scope>NUCLEOTIDE SEQUENCE [LARGE SCALE GENOMIC DNA]</scope>
    <source>
        <strain evidence="2 3">DSM 16381</strain>
    </source>
</reference>
<dbReference type="PANTHER" id="PTHR43358">
    <property type="entry name" value="ALPHA/BETA-HYDROLASE"/>
    <property type="match status" value="1"/>
</dbReference>
<organism evidence="2 3">
    <name type="scientific">Levilactobacillus hammesii DSM 16381</name>
    <dbReference type="NCBI Taxonomy" id="1423753"/>
    <lineage>
        <taxon>Bacteria</taxon>
        <taxon>Bacillati</taxon>
        <taxon>Bacillota</taxon>
        <taxon>Bacilli</taxon>
        <taxon>Lactobacillales</taxon>
        <taxon>Lactobacillaceae</taxon>
        <taxon>Levilactobacillus</taxon>
    </lineage>
</organism>
<dbReference type="Gene3D" id="3.40.50.1820">
    <property type="entry name" value="alpha/beta hydrolase"/>
    <property type="match status" value="1"/>
</dbReference>
<feature type="domain" description="Peptidase S9 prolyl oligopeptidase catalytic" evidence="1">
    <location>
        <begin position="105"/>
        <end position="297"/>
    </location>
</feature>
<dbReference type="GO" id="GO:0006508">
    <property type="term" value="P:proteolysis"/>
    <property type="evidence" value="ECO:0007669"/>
    <property type="project" value="InterPro"/>
</dbReference>
<dbReference type="PATRIC" id="fig|1423753.3.peg.1217"/>
<dbReference type="AlphaFoldDB" id="A0A0R1UQV0"/>
<protein>
    <recommendedName>
        <fullName evidence="1">Peptidase S9 prolyl oligopeptidase catalytic domain-containing protein</fullName>
    </recommendedName>
</protein>
<evidence type="ECO:0000259" key="1">
    <source>
        <dbReference type="Pfam" id="PF00326"/>
    </source>
</evidence>
<dbReference type="Proteomes" id="UP000051580">
    <property type="component" value="Unassembled WGS sequence"/>
</dbReference>
<dbReference type="GO" id="GO:0008236">
    <property type="term" value="F:serine-type peptidase activity"/>
    <property type="evidence" value="ECO:0007669"/>
    <property type="project" value="InterPro"/>
</dbReference>
<dbReference type="OrthoDB" id="9776685at2"/>